<dbReference type="SUPFAM" id="SSF54236">
    <property type="entry name" value="Ubiquitin-like"/>
    <property type="match status" value="1"/>
</dbReference>
<dbReference type="InterPro" id="IPR032675">
    <property type="entry name" value="LRR_dom_sf"/>
</dbReference>
<dbReference type="Gene3D" id="3.80.10.10">
    <property type="entry name" value="Ribonuclease Inhibitor"/>
    <property type="match status" value="2"/>
</dbReference>
<comment type="caution">
    <text evidence="3">The sequence shown here is derived from an EMBL/GenBank/DDBJ whole genome shotgun (WGS) entry which is preliminary data.</text>
</comment>
<evidence type="ECO:0000313" key="4">
    <source>
        <dbReference type="Proteomes" id="UP001162131"/>
    </source>
</evidence>
<dbReference type="PANTHER" id="PTHR18849">
    <property type="entry name" value="LEUCINE RICH REPEAT PROTEIN"/>
    <property type="match status" value="1"/>
</dbReference>
<dbReference type="SUPFAM" id="SSF52047">
    <property type="entry name" value="RNI-like"/>
    <property type="match status" value="1"/>
</dbReference>
<keyword evidence="4" id="KW-1185">Reference proteome</keyword>
<proteinExistence type="predicted"/>
<name>A0AAU9J6U8_9CILI</name>
<protein>
    <recommendedName>
        <fullName evidence="5">Ubiquitin-like domain-containing protein</fullName>
    </recommendedName>
</protein>
<dbReference type="PANTHER" id="PTHR18849:SF0">
    <property type="entry name" value="CILIA- AND FLAGELLA-ASSOCIATED PROTEIN 410-RELATED"/>
    <property type="match status" value="1"/>
</dbReference>
<dbReference type="Proteomes" id="UP001162131">
    <property type="component" value="Unassembled WGS sequence"/>
</dbReference>
<evidence type="ECO:0000256" key="1">
    <source>
        <dbReference type="ARBA" id="ARBA00022614"/>
    </source>
</evidence>
<dbReference type="AlphaFoldDB" id="A0AAU9J6U8"/>
<keyword evidence="1" id="KW-0433">Leucine-rich repeat</keyword>
<evidence type="ECO:0008006" key="5">
    <source>
        <dbReference type="Google" id="ProtNLM"/>
    </source>
</evidence>
<evidence type="ECO:0000256" key="2">
    <source>
        <dbReference type="ARBA" id="ARBA00022737"/>
    </source>
</evidence>
<evidence type="ECO:0000313" key="3">
    <source>
        <dbReference type="EMBL" id="CAG9322671.1"/>
    </source>
</evidence>
<sequence>MSFTGILKAKYDTSFSQSPGIEILVKRQPKISELTVVSLKKTNLSSTFRPGLISSTCPNIKELDISYTKITDWNVILQICRELPDLEFLDLSSIAFDLNTFPENSVENFPQLKSLVLINMRISFNHLQTIAQTFPGIISFVLCDIREDFTPIFQSCFQNLRTLNLHNACINDFLQILNLENLKNLSELIASSNPIYKIPIFTTTGFESLKLLNLEETEIDDLESINNLNTFPALKELRIGNTPLAARFKDRFRQILIAYLPNSDCINGGAVDSAERTTAERSFVREFSDPEEYDKHIDFQAENSLASSLIPVEYECNIQLFNRLFEKHGVVHKFAEVNLAPPTEVLLHFQLKNGKRSEDTVVPLNWTVLDLKHFIEKLFKIPVRKQKIYHGDWELLHVYGFKFLRYDEKLLYEIKKIKDKDIIMIDRYN</sequence>
<dbReference type="InterPro" id="IPR029071">
    <property type="entry name" value="Ubiquitin-like_domsf"/>
</dbReference>
<keyword evidence="2" id="KW-0677">Repeat</keyword>
<dbReference type="EMBL" id="CAJZBQ010000032">
    <property type="protein sequence ID" value="CAG9322671.1"/>
    <property type="molecule type" value="Genomic_DNA"/>
</dbReference>
<reference evidence="3" key="1">
    <citation type="submission" date="2021-09" db="EMBL/GenBank/DDBJ databases">
        <authorList>
            <consortium name="AG Swart"/>
            <person name="Singh M."/>
            <person name="Singh A."/>
            <person name="Seah K."/>
            <person name="Emmerich C."/>
        </authorList>
    </citation>
    <scope>NUCLEOTIDE SEQUENCE</scope>
    <source>
        <strain evidence="3">ATCC30299</strain>
    </source>
</reference>
<accession>A0AAU9J6U8</accession>
<gene>
    <name evidence="3" type="ORF">BSTOLATCC_MIC31789</name>
</gene>
<organism evidence="3 4">
    <name type="scientific">Blepharisma stoltei</name>
    <dbReference type="NCBI Taxonomy" id="1481888"/>
    <lineage>
        <taxon>Eukaryota</taxon>
        <taxon>Sar</taxon>
        <taxon>Alveolata</taxon>
        <taxon>Ciliophora</taxon>
        <taxon>Postciliodesmatophora</taxon>
        <taxon>Heterotrichea</taxon>
        <taxon>Heterotrichida</taxon>
        <taxon>Blepharismidae</taxon>
        <taxon>Blepharisma</taxon>
    </lineage>
</organism>